<dbReference type="STRING" id="983967.A0A1E4SXS4"/>
<dbReference type="CDD" id="cd03426">
    <property type="entry name" value="NUDIX_CoAse_Nudt7"/>
    <property type="match status" value="1"/>
</dbReference>
<dbReference type="InterPro" id="IPR015797">
    <property type="entry name" value="NUDIX_hydrolase-like_dom_sf"/>
</dbReference>
<dbReference type="PANTHER" id="PTHR12992">
    <property type="entry name" value="NUDIX HYDROLASE"/>
    <property type="match status" value="1"/>
</dbReference>
<keyword evidence="3" id="KW-0479">Metal-binding</keyword>
<accession>A0A1E4SXS4</accession>
<organism evidence="8 9">
    <name type="scientific">[Candida] arabinofermentans NRRL YB-2248</name>
    <dbReference type="NCBI Taxonomy" id="983967"/>
    <lineage>
        <taxon>Eukaryota</taxon>
        <taxon>Fungi</taxon>
        <taxon>Dikarya</taxon>
        <taxon>Ascomycota</taxon>
        <taxon>Saccharomycotina</taxon>
        <taxon>Pichiomycetes</taxon>
        <taxon>Pichiales</taxon>
        <taxon>Pichiaceae</taxon>
        <taxon>Ogataea</taxon>
        <taxon>Ogataea/Candida clade</taxon>
    </lineage>
</organism>
<evidence type="ECO:0000256" key="5">
    <source>
        <dbReference type="ARBA" id="ARBA00022842"/>
    </source>
</evidence>
<keyword evidence="5" id="KW-0460">Magnesium</keyword>
<proteinExistence type="predicted"/>
<dbReference type="SUPFAM" id="SSF55811">
    <property type="entry name" value="Nudix"/>
    <property type="match status" value="1"/>
</dbReference>
<feature type="domain" description="Nudix hydrolase" evidence="7">
    <location>
        <begin position="31"/>
        <end position="188"/>
    </location>
</feature>
<protein>
    <recommendedName>
        <fullName evidence="7">Nudix hydrolase domain-containing protein</fullName>
    </recommendedName>
</protein>
<dbReference type="GO" id="GO:0010945">
    <property type="term" value="F:coenzyme A diphosphatase activity"/>
    <property type="evidence" value="ECO:0007669"/>
    <property type="project" value="InterPro"/>
</dbReference>
<dbReference type="PANTHER" id="PTHR12992:SF24">
    <property type="entry name" value="PEROXISOMAL COENZYME A DIPHOSPHATASE NUDT7"/>
    <property type="match status" value="1"/>
</dbReference>
<evidence type="ECO:0000313" key="9">
    <source>
        <dbReference type="Proteomes" id="UP000094801"/>
    </source>
</evidence>
<dbReference type="OrthoDB" id="206213at2759"/>
<dbReference type="GO" id="GO:0015938">
    <property type="term" value="P:coenzyme A catabolic process"/>
    <property type="evidence" value="ECO:0007669"/>
    <property type="project" value="TreeGrafter"/>
</dbReference>
<comment type="cofactor">
    <cofactor evidence="1">
        <name>Mn(2+)</name>
        <dbReference type="ChEBI" id="CHEBI:29035"/>
    </cofactor>
</comment>
<dbReference type="Gene3D" id="3.90.79.10">
    <property type="entry name" value="Nucleoside Triphosphate Pyrophosphohydrolase"/>
    <property type="match status" value="1"/>
</dbReference>
<evidence type="ECO:0000256" key="6">
    <source>
        <dbReference type="ARBA" id="ARBA00023211"/>
    </source>
</evidence>
<reference evidence="9" key="1">
    <citation type="submission" date="2016-04" db="EMBL/GenBank/DDBJ databases">
        <title>Comparative genomics of biotechnologically important yeasts.</title>
        <authorList>
            <consortium name="DOE Joint Genome Institute"/>
            <person name="Riley R."/>
            <person name="Haridas S."/>
            <person name="Wolfe K.H."/>
            <person name="Lopes M.R."/>
            <person name="Hittinger C.T."/>
            <person name="Goker M."/>
            <person name="Salamov A."/>
            <person name="Wisecaver J."/>
            <person name="Long T.M."/>
            <person name="Aerts A.L."/>
            <person name="Barry K."/>
            <person name="Choi C."/>
            <person name="Clum A."/>
            <person name="Coughlan A.Y."/>
            <person name="Deshpande S."/>
            <person name="Douglass A.P."/>
            <person name="Hanson S.J."/>
            <person name="Klenk H.-P."/>
            <person name="Labutti K."/>
            <person name="Lapidus A."/>
            <person name="Lindquist E."/>
            <person name="Lipzen A."/>
            <person name="Meier-Kolthoff J.P."/>
            <person name="Ohm R.A."/>
            <person name="Otillar R.P."/>
            <person name="Pangilinan J."/>
            <person name="Peng Y."/>
            <person name="Rokas A."/>
            <person name="Rosa C.A."/>
            <person name="Scheuner C."/>
            <person name="Sibirny A.A."/>
            <person name="Slot J.C."/>
            <person name="Stielow J.B."/>
            <person name="Sun H."/>
            <person name="Kurtzman C.P."/>
            <person name="Blackwell M."/>
            <person name="Grigoriev I.V."/>
            <person name="Jeffries T.W."/>
        </authorList>
    </citation>
    <scope>NUCLEOTIDE SEQUENCE [LARGE SCALE GENOMIC DNA]</scope>
    <source>
        <strain evidence="9">NRRL YB-2248</strain>
    </source>
</reference>
<keyword evidence="4" id="KW-0378">Hydrolase</keyword>
<evidence type="ECO:0000256" key="4">
    <source>
        <dbReference type="ARBA" id="ARBA00022801"/>
    </source>
</evidence>
<dbReference type="EMBL" id="KV453857">
    <property type="protein sequence ID" value="ODV84299.1"/>
    <property type="molecule type" value="Genomic_DNA"/>
</dbReference>
<dbReference type="Proteomes" id="UP000094801">
    <property type="component" value="Unassembled WGS sequence"/>
</dbReference>
<gene>
    <name evidence="8" type="ORF">CANARDRAFT_201229</name>
</gene>
<keyword evidence="9" id="KW-1185">Reference proteome</keyword>
<dbReference type="InterPro" id="IPR045121">
    <property type="entry name" value="CoAse"/>
</dbReference>
<evidence type="ECO:0000256" key="3">
    <source>
        <dbReference type="ARBA" id="ARBA00022723"/>
    </source>
</evidence>
<evidence type="ECO:0000259" key="7">
    <source>
        <dbReference type="PROSITE" id="PS51462"/>
    </source>
</evidence>
<name>A0A1E4SXS4_9ASCO</name>
<evidence type="ECO:0000256" key="2">
    <source>
        <dbReference type="ARBA" id="ARBA00001946"/>
    </source>
</evidence>
<dbReference type="InterPro" id="IPR000086">
    <property type="entry name" value="NUDIX_hydrolase_dom"/>
</dbReference>
<evidence type="ECO:0000313" key="8">
    <source>
        <dbReference type="EMBL" id="ODV84299.1"/>
    </source>
</evidence>
<dbReference type="Pfam" id="PF00293">
    <property type="entry name" value="NUDIX"/>
    <property type="match status" value="1"/>
</dbReference>
<evidence type="ECO:0000256" key="1">
    <source>
        <dbReference type="ARBA" id="ARBA00001936"/>
    </source>
</evidence>
<sequence>MESQYLINLMNYKPTFASNSPFSIWHKLPFVRRSSVLVLLFLGKQGELRVVLTKRSRKLRNFSGHISLPGGKVDGGLESEWQCSRRETEEEIGISRHNDLLKNQFGFVIEELKVLPTYLARTFLGVSPCIGFINWLDEEKAGNFNDQHVSNIVLNPGESSSIFSVPLKDFLQPKPRRYELKECLKQSYIKTKWGGISWNLRSFIFPISNNENEVEWLEEIQDLSSASEPGSEDETHEDQEFGIRTRNCWGLTANILRDLAEVVYTGDPGSIIGEEELIKGLIDGGQMKGKERSEFEKKMINNVKGCSFEEGVGGDAKFKELKKLYSGI</sequence>
<keyword evidence="6" id="KW-0464">Manganese</keyword>
<dbReference type="GO" id="GO:0046872">
    <property type="term" value="F:metal ion binding"/>
    <property type="evidence" value="ECO:0007669"/>
    <property type="project" value="UniProtKB-KW"/>
</dbReference>
<comment type="cofactor">
    <cofactor evidence="2">
        <name>Mg(2+)</name>
        <dbReference type="ChEBI" id="CHEBI:18420"/>
    </cofactor>
</comment>
<dbReference type="AlphaFoldDB" id="A0A1E4SXS4"/>
<dbReference type="PROSITE" id="PS51462">
    <property type="entry name" value="NUDIX"/>
    <property type="match status" value="1"/>
</dbReference>